<feature type="transmembrane region" description="Helical" evidence="2">
    <location>
        <begin position="61"/>
        <end position="94"/>
    </location>
</feature>
<keyword evidence="2" id="KW-0812">Transmembrane</keyword>
<evidence type="ECO:0000256" key="2">
    <source>
        <dbReference type="SAM" id="Phobius"/>
    </source>
</evidence>
<reference evidence="3 4" key="1">
    <citation type="journal article" date="2016" name="Genome Biol. Evol.">
        <title>Divergent and convergent evolution of fungal pathogenicity.</title>
        <authorList>
            <person name="Shang Y."/>
            <person name="Xiao G."/>
            <person name="Zheng P."/>
            <person name="Cen K."/>
            <person name="Zhan S."/>
            <person name="Wang C."/>
        </authorList>
    </citation>
    <scope>NUCLEOTIDE SEQUENCE [LARGE SCALE GENOMIC DNA]</scope>
    <source>
        <strain evidence="3 4">RCEF 264</strain>
    </source>
</reference>
<accession>A0A167Y0F6</accession>
<name>A0A167Y0F6_9HYPO</name>
<feature type="transmembrane region" description="Helical" evidence="2">
    <location>
        <begin position="20"/>
        <end position="40"/>
    </location>
</feature>
<dbReference type="Proteomes" id="UP000076874">
    <property type="component" value="Unassembled WGS sequence"/>
</dbReference>
<proteinExistence type="predicted"/>
<feature type="region of interest" description="Disordered" evidence="1">
    <location>
        <begin position="149"/>
        <end position="202"/>
    </location>
</feature>
<protein>
    <submittedName>
        <fullName evidence="3">Uncharacterized protein</fullName>
    </submittedName>
</protein>
<feature type="transmembrane region" description="Helical" evidence="2">
    <location>
        <begin position="100"/>
        <end position="123"/>
    </location>
</feature>
<evidence type="ECO:0000313" key="3">
    <source>
        <dbReference type="EMBL" id="OAA65664.1"/>
    </source>
</evidence>
<evidence type="ECO:0000256" key="1">
    <source>
        <dbReference type="SAM" id="MobiDB-lite"/>
    </source>
</evidence>
<comment type="caution">
    <text evidence="3">The sequence shown here is derived from an EMBL/GenBank/DDBJ whole genome shotgun (WGS) entry which is preliminary data.</text>
</comment>
<evidence type="ECO:0000313" key="4">
    <source>
        <dbReference type="Proteomes" id="UP000076874"/>
    </source>
</evidence>
<dbReference type="EMBL" id="AZHD01000003">
    <property type="protein sequence ID" value="OAA65664.1"/>
    <property type="molecule type" value="Genomic_DNA"/>
</dbReference>
<keyword evidence="2" id="KW-1133">Transmembrane helix</keyword>
<gene>
    <name evidence="3" type="ORF">SPI_02451</name>
</gene>
<dbReference type="AlphaFoldDB" id="A0A167Y0F6"/>
<sequence>MAVAADRVDDTPSTSHHGVVTALAHAAHAVLAAFVGPARADRLVRASAAAAAARPLRFSLFVVWLAVCAVPLAAFAAYVAGWVLCAFAVFWALVLFWTGLGLVLFLVPALCVATTVAVVLWAGAVATWMVAARAPGVLGYHDGGAVGTNNAAGETADPRTRQSAGQTPLSPPQSPAGTPGAYSGGNGGGKHDGGGRVTDGTVGALVAAQA</sequence>
<keyword evidence="2" id="KW-0472">Membrane</keyword>
<keyword evidence="4" id="KW-1185">Reference proteome</keyword>
<dbReference type="Pfam" id="PF16015">
    <property type="entry name" value="Promethin"/>
    <property type="match status" value="1"/>
</dbReference>
<organism evidence="3 4">
    <name type="scientific">Niveomyces insectorum RCEF 264</name>
    <dbReference type="NCBI Taxonomy" id="1081102"/>
    <lineage>
        <taxon>Eukaryota</taxon>
        <taxon>Fungi</taxon>
        <taxon>Dikarya</taxon>
        <taxon>Ascomycota</taxon>
        <taxon>Pezizomycotina</taxon>
        <taxon>Sordariomycetes</taxon>
        <taxon>Hypocreomycetidae</taxon>
        <taxon>Hypocreales</taxon>
        <taxon>Cordycipitaceae</taxon>
        <taxon>Niveomyces</taxon>
    </lineage>
</organism>